<dbReference type="InterPro" id="IPR000961">
    <property type="entry name" value="AGC-kinase_C"/>
</dbReference>
<gene>
    <name evidence="9" type="primary">Prkca</name>
    <name evidence="9" type="ORF">SPIL2461_LOCUS20950</name>
</gene>
<evidence type="ECO:0000256" key="4">
    <source>
        <dbReference type="ARBA" id="ARBA00022777"/>
    </source>
</evidence>
<evidence type="ECO:0000256" key="1">
    <source>
        <dbReference type="ARBA" id="ARBA00022527"/>
    </source>
</evidence>
<evidence type="ECO:0000313" key="9">
    <source>
        <dbReference type="EMBL" id="CAE7730410.1"/>
    </source>
</evidence>
<evidence type="ECO:0000259" key="8">
    <source>
        <dbReference type="PROSITE" id="PS51285"/>
    </source>
</evidence>
<dbReference type="AlphaFoldDB" id="A0A812XGR6"/>
<evidence type="ECO:0000256" key="3">
    <source>
        <dbReference type="ARBA" id="ARBA00022741"/>
    </source>
</evidence>
<keyword evidence="1" id="KW-0723">Serine/threonine-protein kinase</keyword>
<keyword evidence="3" id="KW-0547">Nucleotide-binding</keyword>
<dbReference type="PANTHER" id="PTHR24353:SF37">
    <property type="entry name" value="CAMP-DEPENDENT PROTEIN KINASE CATALYTIC SUBUNIT PRKX"/>
    <property type="match status" value="1"/>
</dbReference>
<accession>A0A812XGR6</accession>
<evidence type="ECO:0000256" key="6">
    <source>
        <dbReference type="SAM" id="MobiDB-lite"/>
    </source>
</evidence>
<name>A0A812XGR6_SYMPI</name>
<dbReference type="GO" id="GO:0004691">
    <property type="term" value="F:cAMP-dependent protein kinase activity"/>
    <property type="evidence" value="ECO:0007669"/>
    <property type="project" value="TreeGrafter"/>
</dbReference>
<keyword evidence="2" id="KW-0808">Transferase</keyword>
<dbReference type="InterPro" id="IPR011009">
    <property type="entry name" value="Kinase-like_dom_sf"/>
</dbReference>
<dbReference type="PROSITE" id="PS51285">
    <property type="entry name" value="AGC_KINASE_CTER"/>
    <property type="match status" value="1"/>
</dbReference>
<sequence>MRRTLIGTPHYMAPEVILGEESYGDSCDVWSLGVCLYEFVCGPLPFANNLENPKQVFQQILIAPLSFPSHVTSSVCKHLIRCLLRRSPDARVGCGQHGLRDVREHAYFQNFRFDRLLHKRLEPPLVPSPPSTPSEGEDSLTEDSESLAASSDSDDWATAF</sequence>
<proteinExistence type="predicted"/>
<dbReference type="Pfam" id="PF00069">
    <property type="entry name" value="Pkinase"/>
    <property type="match status" value="1"/>
</dbReference>
<evidence type="ECO:0000313" key="10">
    <source>
        <dbReference type="Proteomes" id="UP000649617"/>
    </source>
</evidence>
<feature type="domain" description="Protein kinase" evidence="7">
    <location>
        <begin position="1"/>
        <end position="108"/>
    </location>
</feature>
<dbReference type="OrthoDB" id="417954at2759"/>
<dbReference type="GO" id="GO:0005524">
    <property type="term" value="F:ATP binding"/>
    <property type="evidence" value="ECO:0007669"/>
    <property type="project" value="UniProtKB-KW"/>
</dbReference>
<evidence type="ECO:0000256" key="2">
    <source>
        <dbReference type="ARBA" id="ARBA00022679"/>
    </source>
</evidence>
<keyword evidence="5" id="KW-0067">ATP-binding</keyword>
<dbReference type="EMBL" id="CAJNIZ010045805">
    <property type="protein sequence ID" value="CAE7730410.1"/>
    <property type="molecule type" value="Genomic_DNA"/>
</dbReference>
<dbReference type="SUPFAM" id="SSF56112">
    <property type="entry name" value="Protein kinase-like (PK-like)"/>
    <property type="match status" value="1"/>
</dbReference>
<dbReference type="PANTHER" id="PTHR24353">
    <property type="entry name" value="CYCLIC NUCLEOTIDE-DEPENDENT PROTEIN KINASE"/>
    <property type="match status" value="1"/>
</dbReference>
<feature type="compositionally biased region" description="Acidic residues" evidence="6">
    <location>
        <begin position="135"/>
        <end position="145"/>
    </location>
</feature>
<dbReference type="Gene3D" id="1.10.510.10">
    <property type="entry name" value="Transferase(Phosphotransferase) domain 1"/>
    <property type="match status" value="1"/>
</dbReference>
<keyword evidence="4" id="KW-0418">Kinase</keyword>
<feature type="compositionally biased region" description="Low complexity" evidence="6">
    <location>
        <begin position="146"/>
        <end position="160"/>
    </location>
</feature>
<feature type="region of interest" description="Disordered" evidence="6">
    <location>
        <begin position="122"/>
        <end position="160"/>
    </location>
</feature>
<reference evidence="9" key="1">
    <citation type="submission" date="2021-02" db="EMBL/GenBank/DDBJ databases">
        <authorList>
            <person name="Dougan E. K."/>
            <person name="Rhodes N."/>
            <person name="Thang M."/>
            <person name="Chan C."/>
        </authorList>
    </citation>
    <scope>NUCLEOTIDE SEQUENCE</scope>
</reference>
<dbReference type="PROSITE" id="PS50011">
    <property type="entry name" value="PROTEIN_KINASE_DOM"/>
    <property type="match status" value="1"/>
</dbReference>
<organism evidence="9 10">
    <name type="scientific">Symbiodinium pilosum</name>
    <name type="common">Dinoflagellate</name>
    <dbReference type="NCBI Taxonomy" id="2952"/>
    <lineage>
        <taxon>Eukaryota</taxon>
        <taxon>Sar</taxon>
        <taxon>Alveolata</taxon>
        <taxon>Dinophyceae</taxon>
        <taxon>Suessiales</taxon>
        <taxon>Symbiodiniaceae</taxon>
        <taxon>Symbiodinium</taxon>
    </lineage>
</organism>
<feature type="domain" description="AGC-kinase C-terminal" evidence="8">
    <location>
        <begin position="109"/>
        <end position="160"/>
    </location>
</feature>
<evidence type="ECO:0000256" key="5">
    <source>
        <dbReference type="ARBA" id="ARBA00022840"/>
    </source>
</evidence>
<comment type="caution">
    <text evidence="9">The sequence shown here is derived from an EMBL/GenBank/DDBJ whole genome shotgun (WGS) entry which is preliminary data.</text>
</comment>
<protein>
    <submittedName>
        <fullName evidence="9">Prkca protein</fullName>
    </submittedName>
</protein>
<dbReference type="InterPro" id="IPR000719">
    <property type="entry name" value="Prot_kinase_dom"/>
</dbReference>
<dbReference type="GO" id="GO:0005952">
    <property type="term" value="C:cAMP-dependent protein kinase complex"/>
    <property type="evidence" value="ECO:0007669"/>
    <property type="project" value="TreeGrafter"/>
</dbReference>
<dbReference type="Proteomes" id="UP000649617">
    <property type="component" value="Unassembled WGS sequence"/>
</dbReference>
<keyword evidence="10" id="KW-1185">Reference proteome</keyword>
<dbReference type="SMART" id="SM00220">
    <property type="entry name" value="S_TKc"/>
    <property type="match status" value="1"/>
</dbReference>
<evidence type="ECO:0000259" key="7">
    <source>
        <dbReference type="PROSITE" id="PS50011"/>
    </source>
</evidence>